<feature type="region of interest" description="Disordered" evidence="3">
    <location>
        <begin position="180"/>
        <end position="308"/>
    </location>
</feature>
<name>A0ABR2ZUL1_9AGAR</name>
<feature type="domain" description="Fork-head" evidence="4">
    <location>
        <begin position="97"/>
        <end position="187"/>
    </location>
</feature>
<keyword evidence="1 2" id="KW-0238">DNA-binding</keyword>
<dbReference type="PANTHER" id="PTHR11829:SF388">
    <property type="entry name" value="FORK HEAD DOMAIN-CONTAINING PROTEIN L1-RELATED"/>
    <property type="match status" value="1"/>
</dbReference>
<accession>A0ABR2ZUL1</accession>
<dbReference type="PANTHER" id="PTHR11829">
    <property type="entry name" value="FORKHEAD BOX PROTEIN"/>
    <property type="match status" value="1"/>
</dbReference>
<dbReference type="InterPro" id="IPR050211">
    <property type="entry name" value="FOX_domain-containing"/>
</dbReference>
<dbReference type="InterPro" id="IPR001766">
    <property type="entry name" value="Fork_head_dom"/>
</dbReference>
<feature type="region of interest" description="Disordered" evidence="3">
    <location>
        <begin position="26"/>
        <end position="52"/>
    </location>
</feature>
<dbReference type="InterPro" id="IPR036390">
    <property type="entry name" value="WH_DNA-bd_sf"/>
</dbReference>
<proteinExistence type="predicted"/>
<dbReference type="PROSITE" id="PS50039">
    <property type="entry name" value="FORK_HEAD_3"/>
    <property type="match status" value="1"/>
</dbReference>
<evidence type="ECO:0000313" key="6">
    <source>
        <dbReference type="Proteomes" id="UP001437256"/>
    </source>
</evidence>
<feature type="DNA-binding region" description="Fork-head" evidence="2">
    <location>
        <begin position="97"/>
        <end position="187"/>
    </location>
</feature>
<dbReference type="SMART" id="SM00339">
    <property type="entry name" value="FH"/>
    <property type="match status" value="1"/>
</dbReference>
<dbReference type="EMBL" id="JBBXMP010000062">
    <property type="protein sequence ID" value="KAL0064458.1"/>
    <property type="molecule type" value="Genomic_DNA"/>
</dbReference>
<feature type="compositionally biased region" description="Polar residues" evidence="3">
    <location>
        <begin position="254"/>
        <end position="271"/>
    </location>
</feature>
<dbReference type="Proteomes" id="UP001437256">
    <property type="component" value="Unassembled WGS sequence"/>
</dbReference>
<reference evidence="5 6" key="1">
    <citation type="submission" date="2024-05" db="EMBL/GenBank/DDBJ databases">
        <title>A draft genome resource for the thread blight pathogen Marasmius tenuissimus strain MS-2.</title>
        <authorList>
            <person name="Yulfo-Soto G.E."/>
            <person name="Baruah I.K."/>
            <person name="Amoako-Attah I."/>
            <person name="Bukari Y."/>
            <person name="Meinhardt L.W."/>
            <person name="Bailey B.A."/>
            <person name="Cohen S.P."/>
        </authorList>
    </citation>
    <scope>NUCLEOTIDE SEQUENCE [LARGE SCALE GENOMIC DNA]</scope>
    <source>
        <strain evidence="5 6">MS-2</strain>
    </source>
</reference>
<dbReference type="InterPro" id="IPR036388">
    <property type="entry name" value="WH-like_DNA-bd_sf"/>
</dbReference>
<keyword evidence="6" id="KW-1185">Reference proteome</keyword>
<dbReference type="Gene3D" id="1.10.10.10">
    <property type="entry name" value="Winged helix-like DNA-binding domain superfamily/Winged helix DNA-binding domain"/>
    <property type="match status" value="1"/>
</dbReference>
<comment type="caution">
    <text evidence="5">The sequence shown here is derived from an EMBL/GenBank/DDBJ whole genome shotgun (WGS) entry which is preliminary data.</text>
</comment>
<dbReference type="Pfam" id="PF00250">
    <property type="entry name" value="Forkhead"/>
    <property type="match status" value="1"/>
</dbReference>
<comment type="subcellular location">
    <subcellularLocation>
        <location evidence="2">Nucleus</location>
    </subcellularLocation>
</comment>
<keyword evidence="2" id="KW-0539">Nucleus</keyword>
<evidence type="ECO:0000256" key="3">
    <source>
        <dbReference type="SAM" id="MobiDB-lite"/>
    </source>
</evidence>
<dbReference type="SUPFAM" id="SSF46785">
    <property type="entry name" value="Winged helix' DNA-binding domain"/>
    <property type="match status" value="1"/>
</dbReference>
<evidence type="ECO:0000256" key="1">
    <source>
        <dbReference type="ARBA" id="ARBA00023125"/>
    </source>
</evidence>
<evidence type="ECO:0000313" key="5">
    <source>
        <dbReference type="EMBL" id="KAL0064458.1"/>
    </source>
</evidence>
<gene>
    <name evidence="5" type="ORF">AAF712_008622</name>
</gene>
<feature type="compositionally biased region" description="Acidic residues" evidence="3">
    <location>
        <begin position="207"/>
        <end position="220"/>
    </location>
</feature>
<sequence length="308" mass="34902">MLPADQYTPQHRQNFIRELHNAPTRSATFTGPAAYSGHHRSSHPATGVAGSPVDNQSRALVLGIDISVAEVDSQLRRLYNIPPNQPVNLYAISDPPDPSFTQIAITQFAIWSSEDKKLTQAQIWSRIEQRFRSVRDPETAKKWKANIRHLLSLKKTFVKLPESRNGAHYWSLDYRYLESGGDKRPRRRGNSKKARSPSDAGRQQRADDDDEESYDTEEPQSDSYSMKEESSSPSPPSSYIGRGSSTHYDRAYGSHTQTPLHLFNPSHTAALSGSYHPPLQQYPSPALHDPNRQSYRHQTSGLARKRWR</sequence>
<feature type="compositionally biased region" description="Polar residues" evidence="3">
    <location>
        <begin position="292"/>
        <end position="301"/>
    </location>
</feature>
<evidence type="ECO:0000256" key="2">
    <source>
        <dbReference type="PROSITE-ProRule" id="PRU00089"/>
    </source>
</evidence>
<feature type="compositionally biased region" description="Basic residues" evidence="3">
    <location>
        <begin position="184"/>
        <end position="195"/>
    </location>
</feature>
<evidence type="ECO:0000259" key="4">
    <source>
        <dbReference type="PROSITE" id="PS50039"/>
    </source>
</evidence>
<organism evidence="5 6">
    <name type="scientific">Marasmius tenuissimus</name>
    <dbReference type="NCBI Taxonomy" id="585030"/>
    <lineage>
        <taxon>Eukaryota</taxon>
        <taxon>Fungi</taxon>
        <taxon>Dikarya</taxon>
        <taxon>Basidiomycota</taxon>
        <taxon>Agaricomycotina</taxon>
        <taxon>Agaricomycetes</taxon>
        <taxon>Agaricomycetidae</taxon>
        <taxon>Agaricales</taxon>
        <taxon>Marasmiineae</taxon>
        <taxon>Marasmiaceae</taxon>
        <taxon>Marasmius</taxon>
    </lineage>
</organism>
<protein>
    <recommendedName>
        <fullName evidence="4">Fork-head domain-containing protein</fullName>
    </recommendedName>
</protein>